<evidence type="ECO:0000256" key="1">
    <source>
        <dbReference type="ARBA" id="ARBA00005820"/>
    </source>
</evidence>
<evidence type="ECO:0000256" key="2">
    <source>
        <dbReference type="ARBA" id="ARBA00023125"/>
    </source>
</evidence>
<dbReference type="Pfam" id="PF00486">
    <property type="entry name" value="Trans_reg_C"/>
    <property type="match status" value="1"/>
</dbReference>
<dbReference type="Gene3D" id="3.40.50.300">
    <property type="entry name" value="P-loop containing nucleotide triphosphate hydrolases"/>
    <property type="match status" value="1"/>
</dbReference>
<dbReference type="InterPro" id="IPR036388">
    <property type="entry name" value="WH-like_DNA-bd_sf"/>
</dbReference>
<reference evidence="5 6" key="1">
    <citation type="submission" date="2019-11" db="EMBL/GenBank/DDBJ databases">
        <authorList>
            <person name="Cao P."/>
        </authorList>
    </citation>
    <scope>NUCLEOTIDE SEQUENCE [LARGE SCALE GENOMIC DNA]</scope>
    <source>
        <strain evidence="5 6">NEAU-AAG5</strain>
    </source>
</reference>
<dbReference type="SMART" id="SM00028">
    <property type="entry name" value="TPR"/>
    <property type="match status" value="4"/>
</dbReference>
<dbReference type="InterPro" id="IPR058852">
    <property type="entry name" value="HTH_77"/>
</dbReference>
<dbReference type="Pfam" id="PF13401">
    <property type="entry name" value="AAA_22"/>
    <property type="match status" value="1"/>
</dbReference>
<evidence type="ECO:0000256" key="3">
    <source>
        <dbReference type="PROSITE-ProRule" id="PRU01091"/>
    </source>
</evidence>
<evidence type="ECO:0000313" key="5">
    <source>
        <dbReference type="EMBL" id="MUN38148.1"/>
    </source>
</evidence>
<dbReference type="SMART" id="SM00862">
    <property type="entry name" value="Trans_reg_C"/>
    <property type="match status" value="1"/>
</dbReference>
<evidence type="ECO:0000259" key="4">
    <source>
        <dbReference type="PROSITE" id="PS51755"/>
    </source>
</evidence>
<dbReference type="SMART" id="SM01043">
    <property type="entry name" value="BTAD"/>
    <property type="match status" value="1"/>
</dbReference>
<dbReference type="InterPro" id="IPR019734">
    <property type="entry name" value="TPR_rpt"/>
</dbReference>
<keyword evidence="6" id="KW-1185">Reference proteome</keyword>
<dbReference type="InterPro" id="IPR016032">
    <property type="entry name" value="Sig_transdc_resp-reg_C-effctor"/>
</dbReference>
<name>A0A7K1L136_9ACTN</name>
<protein>
    <submittedName>
        <fullName evidence="5">AfsR/SARP family transcriptional regulator</fullName>
    </submittedName>
</protein>
<dbReference type="Gene3D" id="1.10.10.10">
    <property type="entry name" value="Winged helix-like DNA-binding domain superfamily/Winged helix DNA-binding domain"/>
    <property type="match status" value="1"/>
</dbReference>
<organism evidence="5 6">
    <name type="scientific">Actinomadura litoris</name>
    <dbReference type="NCBI Taxonomy" id="2678616"/>
    <lineage>
        <taxon>Bacteria</taxon>
        <taxon>Bacillati</taxon>
        <taxon>Actinomycetota</taxon>
        <taxon>Actinomycetes</taxon>
        <taxon>Streptosporangiales</taxon>
        <taxon>Thermomonosporaceae</taxon>
        <taxon>Actinomadura</taxon>
    </lineage>
</organism>
<dbReference type="AlphaFoldDB" id="A0A7K1L136"/>
<dbReference type="Proteomes" id="UP000432015">
    <property type="component" value="Unassembled WGS sequence"/>
</dbReference>
<keyword evidence="2 3" id="KW-0238">DNA-binding</keyword>
<dbReference type="GO" id="GO:0016887">
    <property type="term" value="F:ATP hydrolysis activity"/>
    <property type="evidence" value="ECO:0007669"/>
    <property type="project" value="InterPro"/>
</dbReference>
<sequence>MRFGVLGPLAVWAADGRPVRVPELKVRALLADLLAHEGRVVSSDRLIEDVWNGDHPPRNPIATLHTRVSQLRRALEEAEPGGRDVVVSQRPGYRLHLGPADGGAEVDAFRFRALAVRARAMSDRRAKVELLDEALALWRGSAYADFGDADFVRPAIVELDEERLVAEEDRAEARLELGEHAALAVDLVNLVAANPLRERLRAVHMRALYRAGRQSEALAGFAELRARLDADLGLYPGPELAALHEAILKQDPDLDLSTYELHHSATRPRTNLPAPLTGLIGRTAAITSVRDLMRTSRLVTLTGPGGVGKTRLALEAAAAENEDEDEVWLVELAGFDRGTAALPDLVAGLAALLGLREDGPLPGAAPDPLRRLAAAFRARPALLVLDNVEHVVEPVAELAAHLLREVPGLRILATGQEPLGISGERLWPVPPLDPPDAERLFVARVAAAVPGYAPSPSERAAITAICRSLDGLPLALELAASRVRALGVHELAGRLDDRFRLLVAGRRDAPARQRTLRAMIDWSWEPLPAAERTVLRRLAVHADGCTLEAAEAVCAQDGLDVLDVLARLVDRSLVVRTEEGRYRLLESVRAYCLDRLREAGEHDAVRMRHLRHHTDLAVRAAPRLYGHDQRRFLDLLDAETANLRGALDTAAALGAVDDALRLVDALAWYWLLRGRLTEARRSLDLALAIAPADGDRALRDRAEVWRTGFTLLSGTVVEFDVPDADPWAQWFLALAHRGCGDLALTMSMVERALGDFRARGDRWGTAAALSVRASIHRARADLAAARADAEESRASFRDLGDRWGGVKTANTLAELAEIHGDNARAAGLRRDGLRMAEELPLWTEASFSLSGLGRVALLDGDPATAEDYHRRALRLAVGASDRVAEHFAEVGLALIARHRGDLDTAEAHLLPWLRWIRTQKGEPGLALVLAELGFIAELRGDASAALAAHREGLESAREVGDPRAVALALEGIAGARVLGGAPDEAARLLGTAAALRASVGAPLPPAERTDVDRIAARARSVLGEARYEAEFRRGSATSPDSV</sequence>
<dbReference type="SUPFAM" id="SSF46894">
    <property type="entry name" value="C-terminal effector domain of the bipartite response regulators"/>
    <property type="match status" value="1"/>
</dbReference>
<gene>
    <name evidence="5" type="ORF">GNZ18_16255</name>
</gene>
<comment type="caution">
    <text evidence="5">The sequence shown here is derived from an EMBL/GenBank/DDBJ whole genome shotgun (WGS) entry which is preliminary data.</text>
</comment>
<dbReference type="SUPFAM" id="SSF48452">
    <property type="entry name" value="TPR-like"/>
    <property type="match status" value="2"/>
</dbReference>
<dbReference type="PROSITE" id="PS51755">
    <property type="entry name" value="OMPR_PHOB"/>
    <property type="match status" value="1"/>
</dbReference>
<dbReference type="InterPro" id="IPR011990">
    <property type="entry name" value="TPR-like_helical_dom_sf"/>
</dbReference>
<dbReference type="PRINTS" id="PR00364">
    <property type="entry name" value="DISEASERSIST"/>
</dbReference>
<dbReference type="GO" id="GO:0003677">
    <property type="term" value="F:DNA binding"/>
    <property type="evidence" value="ECO:0007669"/>
    <property type="project" value="UniProtKB-UniRule"/>
</dbReference>
<dbReference type="Pfam" id="PF03704">
    <property type="entry name" value="BTAD"/>
    <property type="match status" value="1"/>
</dbReference>
<dbReference type="CDD" id="cd15831">
    <property type="entry name" value="BTAD"/>
    <property type="match status" value="1"/>
</dbReference>
<dbReference type="PANTHER" id="PTHR47691:SF3">
    <property type="entry name" value="HTH-TYPE TRANSCRIPTIONAL REGULATOR RV0890C-RELATED"/>
    <property type="match status" value="1"/>
</dbReference>
<proteinExistence type="inferred from homology"/>
<dbReference type="InterPro" id="IPR005158">
    <property type="entry name" value="BTAD"/>
</dbReference>
<feature type="DNA-binding region" description="OmpR/PhoB-type" evidence="3">
    <location>
        <begin position="1"/>
        <end position="97"/>
    </location>
</feature>
<comment type="similarity">
    <text evidence="1">Belongs to the AfsR/DnrI/RedD regulatory family.</text>
</comment>
<dbReference type="PANTHER" id="PTHR47691">
    <property type="entry name" value="REGULATOR-RELATED"/>
    <property type="match status" value="1"/>
</dbReference>
<dbReference type="InterPro" id="IPR001867">
    <property type="entry name" value="OmpR/PhoB-type_DNA-bd"/>
</dbReference>
<accession>A0A7K1L136</accession>
<dbReference type="EMBL" id="WOFH01000005">
    <property type="protein sequence ID" value="MUN38148.1"/>
    <property type="molecule type" value="Genomic_DNA"/>
</dbReference>
<dbReference type="RefSeq" id="WP_156217300.1">
    <property type="nucleotide sequence ID" value="NZ_WOFH01000005.1"/>
</dbReference>
<dbReference type="GO" id="GO:0000160">
    <property type="term" value="P:phosphorelay signal transduction system"/>
    <property type="evidence" value="ECO:0007669"/>
    <property type="project" value="InterPro"/>
</dbReference>
<dbReference type="SUPFAM" id="SSF52540">
    <property type="entry name" value="P-loop containing nucleoside triphosphate hydrolases"/>
    <property type="match status" value="1"/>
</dbReference>
<dbReference type="Pfam" id="PF25872">
    <property type="entry name" value="HTH_77"/>
    <property type="match status" value="1"/>
</dbReference>
<dbReference type="InterPro" id="IPR027417">
    <property type="entry name" value="P-loop_NTPase"/>
</dbReference>
<dbReference type="Gene3D" id="1.25.40.10">
    <property type="entry name" value="Tetratricopeptide repeat domain"/>
    <property type="match status" value="2"/>
</dbReference>
<dbReference type="InterPro" id="IPR049945">
    <property type="entry name" value="AAA_22"/>
</dbReference>
<feature type="domain" description="OmpR/PhoB-type" evidence="4">
    <location>
        <begin position="1"/>
        <end position="97"/>
    </location>
</feature>
<evidence type="ECO:0000313" key="6">
    <source>
        <dbReference type="Proteomes" id="UP000432015"/>
    </source>
</evidence>
<dbReference type="GO" id="GO:0006355">
    <property type="term" value="P:regulation of DNA-templated transcription"/>
    <property type="evidence" value="ECO:0007669"/>
    <property type="project" value="InterPro"/>
</dbReference>